<dbReference type="EMBL" id="CP002915">
    <property type="protein sequence ID" value="AEK30677.1"/>
    <property type="molecule type" value="Genomic_DNA"/>
</dbReference>
<dbReference type="Pfam" id="PF01476">
    <property type="entry name" value="LysM"/>
    <property type="match status" value="1"/>
</dbReference>
<evidence type="ECO:0000313" key="3">
    <source>
        <dbReference type="EMBL" id="AEK30677.1"/>
    </source>
</evidence>
<feature type="domain" description="LysM" evidence="2">
    <location>
        <begin position="91"/>
        <end position="141"/>
    </location>
</feature>
<keyword evidence="1" id="KW-0812">Transmembrane</keyword>
<protein>
    <recommendedName>
        <fullName evidence="2">LysM domain-containing protein</fullName>
    </recommendedName>
</protein>
<keyword evidence="1" id="KW-1133">Transmembrane helix</keyword>
<dbReference type="InterPro" id="IPR018392">
    <property type="entry name" value="LysM"/>
</dbReference>
<name>A0A806FH44_BIFAN</name>
<feature type="transmembrane region" description="Helical" evidence="1">
    <location>
        <begin position="56"/>
        <end position="76"/>
    </location>
</feature>
<organism evidence="3 4">
    <name type="scientific">Bifidobacterium animalis subsp. lactis CNCM I-2494</name>
    <dbReference type="NCBI Taxonomy" id="1042403"/>
    <lineage>
        <taxon>Bacteria</taxon>
        <taxon>Bacillati</taxon>
        <taxon>Actinomycetota</taxon>
        <taxon>Actinomycetes</taxon>
        <taxon>Bifidobacteriales</taxon>
        <taxon>Bifidobacteriaceae</taxon>
        <taxon>Bifidobacterium</taxon>
    </lineage>
</organism>
<accession>A0A806FH44</accession>
<sequence>MFERIDIVEQMCEYGLQLLEHLFEGVVMRSKSIVQVQAKTVSERYRNSFLRAHHRVLAVVVTISACFALCCVTAGARESDAVVEAASSEVVHYTVQPGDSLWSIASRFPGDSSSAYQRVERLKQVNNLRGGSLRAGQHLVIPL</sequence>
<dbReference type="SMART" id="SM00257">
    <property type="entry name" value="LysM"/>
    <property type="match status" value="1"/>
</dbReference>
<dbReference type="GeneID" id="29695555"/>
<dbReference type="Gene3D" id="3.10.350.10">
    <property type="entry name" value="LysM domain"/>
    <property type="match status" value="1"/>
</dbReference>
<dbReference type="RefSeq" id="WP_004218630.1">
    <property type="nucleotide sequence ID" value="NC_017215.1"/>
</dbReference>
<dbReference type="AlphaFoldDB" id="A0A806FH44"/>
<dbReference type="PROSITE" id="PS51782">
    <property type="entry name" value="LYSM"/>
    <property type="match status" value="1"/>
</dbReference>
<dbReference type="CDD" id="cd00118">
    <property type="entry name" value="LysM"/>
    <property type="match status" value="1"/>
</dbReference>
<reference evidence="3 4" key="1">
    <citation type="journal article" date="2011" name="J. Bacteriol.">
        <title>Genome Sequence of the Probiotic Strain Bifidobacterium animalis subsp. lactis CNCM I-2494.</title>
        <authorList>
            <person name="Chervaux C."/>
            <person name="Grimaldi C."/>
            <person name="Bolotin A."/>
            <person name="Quinquis B."/>
            <person name="Legrain-Raspaud S."/>
            <person name="van Hylckama Vlieg J.E."/>
            <person name="Denariaz G."/>
            <person name="Smokvina T."/>
        </authorList>
    </citation>
    <scope>NUCLEOTIDE SEQUENCE [LARGE SCALE GENOMIC DNA]</scope>
    <source>
        <strain evidence="3 4">CNCM I-2494</strain>
    </source>
</reference>
<gene>
    <name evidence="3" type="ORF">BALAC2494_02052</name>
</gene>
<dbReference type="KEGG" id="bnm:BALAC2494_02052"/>
<dbReference type="InterPro" id="IPR036779">
    <property type="entry name" value="LysM_dom_sf"/>
</dbReference>
<dbReference type="SUPFAM" id="SSF54106">
    <property type="entry name" value="LysM domain"/>
    <property type="match status" value="1"/>
</dbReference>
<proteinExistence type="predicted"/>
<keyword evidence="1" id="KW-0472">Membrane</keyword>
<evidence type="ECO:0000256" key="1">
    <source>
        <dbReference type="SAM" id="Phobius"/>
    </source>
</evidence>
<evidence type="ECO:0000259" key="2">
    <source>
        <dbReference type="PROSITE" id="PS51782"/>
    </source>
</evidence>
<evidence type="ECO:0000313" key="4">
    <source>
        <dbReference type="Proteomes" id="UP000008394"/>
    </source>
</evidence>
<dbReference type="Proteomes" id="UP000008394">
    <property type="component" value="Chromosome"/>
</dbReference>